<comment type="caution">
    <text evidence="1">The sequence shown here is derived from an EMBL/GenBank/DDBJ whole genome shotgun (WGS) entry which is preliminary data.</text>
</comment>
<keyword evidence="2" id="KW-1185">Reference proteome</keyword>
<sequence length="212" mass="23945">MILTQAQIPYDVAAREWKHGGFRDSYAWHKRIWEAFPGQPEAERSFLTRVDDTGHGFRLLIQSPEPPTRPDWCPSNNWHSKTIPDSFFQHRQYRFSLLANPTKKLVVRDANGVKKKNGKRIALGKREDLIAWIERKGAQHGFSIDMTSLKTVPRPRQQFLKQGKSGTHTATEFTGLLQVTNPTAFLNAAQSGIGSAKAFGFGMLCLVPITND</sequence>
<dbReference type="RefSeq" id="WP_308952390.1">
    <property type="nucleotide sequence ID" value="NZ_JARXHW010000073.1"/>
</dbReference>
<dbReference type="NCBIfam" id="TIGR01907">
    <property type="entry name" value="casE_Cse3"/>
    <property type="match status" value="1"/>
</dbReference>
<organism evidence="1 2">
    <name type="scientific">Thalassobacterium maritimum</name>
    <dbReference type="NCBI Taxonomy" id="3041265"/>
    <lineage>
        <taxon>Bacteria</taxon>
        <taxon>Pseudomonadati</taxon>
        <taxon>Verrucomicrobiota</taxon>
        <taxon>Opitutia</taxon>
        <taxon>Puniceicoccales</taxon>
        <taxon>Coraliomargaritaceae</taxon>
        <taxon>Thalassobacterium</taxon>
    </lineage>
</organism>
<protein>
    <submittedName>
        <fullName evidence="1">Type I-E CRISPR-associated protein Cas6/Cse3/CasE</fullName>
    </submittedName>
</protein>
<gene>
    <name evidence="1" type="primary">cas6e</name>
    <name evidence="1" type="ORF">QEH52_18250</name>
</gene>
<proteinExistence type="predicted"/>
<evidence type="ECO:0000313" key="1">
    <source>
        <dbReference type="EMBL" id="MDQ8209473.1"/>
    </source>
</evidence>
<reference evidence="1 2" key="1">
    <citation type="submission" date="2023-04" db="EMBL/GenBank/DDBJ databases">
        <title>A novel bacteria isolated from coastal sediment.</title>
        <authorList>
            <person name="Liu X.-J."/>
            <person name="Du Z.-J."/>
        </authorList>
    </citation>
    <scope>NUCLEOTIDE SEQUENCE [LARGE SCALE GENOMIC DNA]</scope>
    <source>
        <strain evidence="1 2">SDUM461003</strain>
    </source>
</reference>
<accession>A0ABU1AZB0</accession>
<name>A0ABU1AZB0_9BACT</name>
<dbReference type="Proteomes" id="UP001225316">
    <property type="component" value="Unassembled WGS sequence"/>
</dbReference>
<dbReference type="Pfam" id="PF08798">
    <property type="entry name" value="CRISPR_assoc"/>
    <property type="match status" value="1"/>
</dbReference>
<dbReference type="EMBL" id="JARXHW010000073">
    <property type="protein sequence ID" value="MDQ8209473.1"/>
    <property type="molecule type" value="Genomic_DNA"/>
</dbReference>
<dbReference type="SUPFAM" id="SSF117987">
    <property type="entry name" value="CRISPR-associated protein"/>
    <property type="match status" value="2"/>
</dbReference>
<dbReference type="CDD" id="cd09727">
    <property type="entry name" value="Cas6_I-E"/>
    <property type="match status" value="1"/>
</dbReference>
<dbReference type="InterPro" id="IPR010179">
    <property type="entry name" value="CRISPR-assoc_prot_Cse3"/>
</dbReference>
<evidence type="ECO:0000313" key="2">
    <source>
        <dbReference type="Proteomes" id="UP001225316"/>
    </source>
</evidence>
<dbReference type="Gene3D" id="3.30.70.1200">
    <property type="entry name" value="Crispr-associated protein, domain 1"/>
    <property type="match status" value="1"/>
</dbReference>
<dbReference type="SMART" id="SM01101">
    <property type="entry name" value="CRISPR_assoc"/>
    <property type="match status" value="1"/>
</dbReference>
<dbReference type="Gene3D" id="3.30.70.1210">
    <property type="entry name" value="Crispr-associated protein, domain 2"/>
    <property type="match status" value="1"/>
</dbReference>